<dbReference type="InterPro" id="IPR039902">
    <property type="entry name" value="CCDC148/CCDC112"/>
</dbReference>
<protein>
    <submittedName>
        <fullName evidence="4">F-BAR domain-containing protein</fullName>
    </submittedName>
</protein>
<keyword evidence="3" id="KW-1185">Reference proteome</keyword>
<proteinExistence type="predicted"/>
<reference evidence="4" key="1">
    <citation type="submission" date="2017-02" db="UniProtKB">
        <authorList>
            <consortium name="WormBaseParasite"/>
        </authorList>
    </citation>
    <scope>IDENTIFICATION</scope>
</reference>
<evidence type="ECO:0000256" key="1">
    <source>
        <dbReference type="ARBA" id="ARBA00023054"/>
    </source>
</evidence>
<dbReference type="AlphaFoldDB" id="A0A0R3TW96"/>
<dbReference type="EMBL" id="UZAE01014034">
    <property type="protein sequence ID" value="VDO12213.1"/>
    <property type="molecule type" value="Genomic_DNA"/>
</dbReference>
<evidence type="ECO:0000313" key="2">
    <source>
        <dbReference type="EMBL" id="VDO12213.1"/>
    </source>
</evidence>
<keyword evidence="1" id="KW-0175">Coiled coil</keyword>
<reference evidence="2 3" key="2">
    <citation type="submission" date="2018-11" db="EMBL/GenBank/DDBJ databases">
        <authorList>
            <consortium name="Pathogen Informatics"/>
        </authorList>
    </citation>
    <scope>NUCLEOTIDE SEQUENCE [LARGE SCALE GENOMIC DNA]</scope>
</reference>
<dbReference type="Proteomes" id="UP000278807">
    <property type="component" value="Unassembled WGS sequence"/>
</dbReference>
<dbReference type="OrthoDB" id="448087at2759"/>
<evidence type="ECO:0000313" key="3">
    <source>
        <dbReference type="Proteomes" id="UP000278807"/>
    </source>
</evidence>
<gene>
    <name evidence="2" type="ORF">HNAJ_LOCUS12112</name>
</gene>
<sequence>MDIRLKYRHLRPANMKALNDEFGKITKDSNELEDKLSILAKSRKSLHTAQMYRTHFTIWLDAWRKLQDSFRSIYSDLRSSVYSNSDLNSFSWTDSGLSLSQFVDLQSKISNSAGFDKYCRASLRDANVEIDNEYFKLLQLESDINDFQLASRLDTFTWVRKDNNNSTDDKCCGIPSEAWEWTTHDEFFRADLLSEFVHLDSSYFCRLDKIKSDILDLEHNYDIYAWKQNDFVLTEYIYEVYNSSNPSRCRQHCIDFLNRIPSLGPKKPHAQLLDFFREHDILKTKLEDTLLSWTRAKQELADRIQITLEDALEEHQKRSEGKMNAEKQRLTCQLLAEKVQKWRKEKDELVELEYRVKEANRITERERGMKKQEREEKRRQNIKNKVSIVFPNKYELVLLISKTHFYLPALPTND</sequence>
<dbReference type="PANTHER" id="PTHR21549:SF1">
    <property type="entry name" value="COILED-COIL DOMAIN-CONTAINING PROTEIN 148"/>
    <property type="match status" value="1"/>
</dbReference>
<dbReference type="WBParaSite" id="HNAJ_0001212301-mRNA-1">
    <property type="protein sequence ID" value="HNAJ_0001212301-mRNA-1"/>
    <property type="gene ID" value="HNAJ_0001212301"/>
</dbReference>
<evidence type="ECO:0000313" key="4">
    <source>
        <dbReference type="WBParaSite" id="HNAJ_0001212301-mRNA-1"/>
    </source>
</evidence>
<name>A0A0R3TW96_RODNA</name>
<dbReference type="PANTHER" id="PTHR21549">
    <property type="entry name" value="MUTATED IN BLADDER CANCER 1"/>
    <property type="match status" value="1"/>
</dbReference>
<organism evidence="4">
    <name type="scientific">Rodentolepis nana</name>
    <name type="common">Dwarf tapeworm</name>
    <name type="synonym">Hymenolepis nana</name>
    <dbReference type="NCBI Taxonomy" id="102285"/>
    <lineage>
        <taxon>Eukaryota</taxon>
        <taxon>Metazoa</taxon>
        <taxon>Spiralia</taxon>
        <taxon>Lophotrochozoa</taxon>
        <taxon>Platyhelminthes</taxon>
        <taxon>Cestoda</taxon>
        <taxon>Eucestoda</taxon>
        <taxon>Cyclophyllidea</taxon>
        <taxon>Hymenolepididae</taxon>
        <taxon>Rodentolepis</taxon>
    </lineage>
</organism>
<accession>A0A0R3TW96</accession>